<protein>
    <recommendedName>
        <fullName evidence="5">TonB C-terminal domain-containing protein</fullName>
    </recommendedName>
</protein>
<feature type="region of interest" description="Disordered" evidence="1">
    <location>
        <begin position="58"/>
        <end position="95"/>
    </location>
</feature>
<dbReference type="Pfam" id="PF13103">
    <property type="entry name" value="TonB_2"/>
    <property type="match status" value="1"/>
</dbReference>
<keyword evidence="4" id="KW-1185">Reference proteome</keyword>
<name>A0ABM8FJ73_9BACT</name>
<dbReference type="SUPFAM" id="SSF74653">
    <property type="entry name" value="TolA/TonB C-terminal domain"/>
    <property type="match status" value="1"/>
</dbReference>
<reference evidence="3 4" key="1">
    <citation type="submission" date="2023-03" db="EMBL/GenBank/DDBJ databases">
        <title>Description of Hydrogenimonas sp. ISO32.</title>
        <authorList>
            <person name="Mino S."/>
            <person name="Fukazawa S."/>
            <person name="Sawabe T."/>
        </authorList>
    </citation>
    <scope>NUCLEOTIDE SEQUENCE [LARGE SCALE GENOMIC DNA]</scope>
    <source>
        <strain evidence="3 4">ISO32</strain>
    </source>
</reference>
<feature type="transmembrane region" description="Helical" evidence="2">
    <location>
        <begin position="7"/>
        <end position="30"/>
    </location>
</feature>
<keyword evidence="2" id="KW-0812">Transmembrane</keyword>
<keyword evidence="2" id="KW-0472">Membrane</keyword>
<gene>
    <name evidence="3" type="ORF">HCR_06480</name>
</gene>
<sequence>MDRDRRYFFLGGIAAFGFYFLLILLLLLFFNDYKKSKRYVPKPSQSIEVSVLQTPLSRPKTKSFAKRSQKQQQKQKMPAVRKKSSASLKTSKPSRPKAIASLFKNVKVKAPSDTSPAARLANAPKIKYKASSDKRETERPRAEQLVRDINLSKPTINISSKSSGQGEVDAYMSKLYEMLYASWHPEAVFAGSHATVRLDIAPDGSFAYRIVYPSDNQAFNHSLIEYLEQIKAKRFPPHKRKRNLVIDVEFKAKE</sequence>
<evidence type="ECO:0000313" key="3">
    <source>
        <dbReference type="EMBL" id="BDY12336.1"/>
    </source>
</evidence>
<proteinExistence type="predicted"/>
<evidence type="ECO:0000256" key="1">
    <source>
        <dbReference type="SAM" id="MobiDB-lite"/>
    </source>
</evidence>
<dbReference type="RefSeq" id="WP_286337539.1">
    <property type="nucleotide sequence ID" value="NZ_AP027370.1"/>
</dbReference>
<organism evidence="3 4">
    <name type="scientific">Hydrogenimonas cancrithermarum</name>
    <dbReference type="NCBI Taxonomy" id="2993563"/>
    <lineage>
        <taxon>Bacteria</taxon>
        <taxon>Pseudomonadati</taxon>
        <taxon>Campylobacterota</taxon>
        <taxon>Epsilonproteobacteria</taxon>
        <taxon>Campylobacterales</taxon>
        <taxon>Hydrogenimonadaceae</taxon>
        <taxon>Hydrogenimonas</taxon>
    </lineage>
</organism>
<evidence type="ECO:0000313" key="4">
    <source>
        <dbReference type="Proteomes" id="UP001321445"/>
    </source>
</evidence>
<feature type="compositionally biased region" description="Basic residues" evidence="1">
    <location>
        <begin position="59"/>
        <end position="69"/>
    </location>
</feature>
<keyword evidence="2" id="KW-1133">Transmembrane helix</keyword>
<accession>A0ABM8FJ73</accession>
<dbReference type="EMBL" id="AP027370">
    <property type="protein sequence ID" value="BDY12336.1"/>
    <property type="molecule type" value="Genomic_DNA"/>
</dbReference>
<evidence type="ECO:0008006" key="5">
    <source>
        <dbReference type="Google" id="ProtNLM"/>
    </source>
</evidence>
<dbReference type="Proteomes" id="UP001321445">
    <property type="component" value="Chromosome"/>
</dbReference>
<evidence type="ECO:0000256" key="2">
    <source>
        <dbReference type="SAM" id="Phobius"/>
    </source>
</evidence>